<dbReference type="CDD" id="cd00038">
    <property type="entry name" value="CAP_ED"/>
    <property type="match status" value="1"/>
</dbReference>
<dbReference type="Pfam" id="PF13545">
    <property type="entry name" value="HTH_Crp_2"/>
    <property type="match status" value="1"/>
</dbReference>
<dbReference type="SUPFAM" id="SSF46785">
    <property type="entry name" value="Winged helix' DNA-binding domain"/>
    <property type="match status" value="1"/>
</dbReference>
<feature type="domain" description="Cyclic nucleotide-binding" evidence="4">
    <location>
        <begin position="26"/>
        <end position="108"/>
    </location>
</feature>
<dbReference type="Proteomes" id="UP001621714">
    <property type="component" value="Unassembled WGS sequence"/>
</dbReference>
<evidence type="ECO:0000313" key="7">
    <source>
        <dbReference type="Proteomes" id="UP001621714"/>
    </source>
</evidence>
<dbReference type="EMBL" id="JBANFI010000003">
    <property type="protein sequence ID" value="MFK7160409.1"/>
    <property type="molecule type" value="Genomic_DNA"/>
</dbReference>
<dbReference type="InterPro" id="IPR018490">
    <property type="entry name" value="cNMP-bd_dom_sf"/>
</dbReference>
<dbReference type="InterPro" id="IPR036390">
    <property type="entry name" value="WH_DNA-bd_sf"/>
</dbReference>
<reference evidence="6 7" key="1">
    <citation type="submission" date="2024-02" db="EMBL/GenBank/DDBJ databases">
        <title>Marinospirillum sp. MEB 164 isolated from Lonar lake sediment.</title>
        <authorList>
            <person name="Joshi A."/>
            <person name="Thite S."/>
        </authorList>
    </citation>
    <scope>NUCLEOTIDE SEQUENCE [LARGE SCALE GENOMIC DNA]</scope>
    <source>
        <strain evidence="6 7">MEB164</strain>
    </source>
</reference>
<dbReference type="RefSeq" id="WP_405338067.1">
    <property type="nucleotide sequence ID" value="NZ_JBANFI010000003.1"/>
</dbReference>
<gene>
    <name evidence="6" type="primary">crp</name>
    <name evidence="6" type="ORF">V6U78_05100</name>
</gene>
<keyword evidence="7" id="KW-1185">Reference proteome</keyword>
<evidence type="ECO:0000256" key="3">
    <source>
        <dbReference type="ARBA" id="ARBA00023163"/>
    </source>
</evidence>
<proteinExistence type="predicted"/>
<sequence length="224" mass="25321">MSSFPMQQPHQDALDLFLQQAKQHQFSKKSLIIHAGETAQSIYYLLEGCVAVYIEDEQGREMIVSYLNKGDFFGEMGLFDEISQRSAWVRAKTDCVLAEVSYSRFTQLAQEQHILWFLLGNQLARRLRATTERVGDLAFLDVTGRIARILIELAKQPDAITHPEGMLVRMTRQEIAQLVGCSREMAGRVLKDLEEKGLIEAEGKSLVILDPSLRPAYPSFKAST</sequence>
<comment type="caution">
    <text evidence="6">The sequence shown here is derived from an EMBL/GenBank/DDBJ whole genome shotgun (WGS) entry which is preliminary data.</text>
</comment>
<dbReference type="SMART" id="SM00419">
    <property type="entry name" value="HTH_CRP"/>
    <property type="match status" value="1"/>
</dbReference>
<organism evidence="6 7">
    <name type="scientific">Marinospirillum alkalitolerans</name>
    <dbReference type="NCBI Taxonomy" id="3123374"/>
    <lineage>
        <taxon>Bacteria</taxon>
        <taxon>Pseudomonadati</taxon>
        <taxon>Pseudomonadota</taxon>
        <taxon>Gammaproteobacteria</taxon>
        <taxon>Oceanospirillales</taxon>
        <taxon>Oceanospirillaceae</taxon>
        <taxon>Marinospirillum</taxon>
    </lineage>
</organism>
<dbReference type="InterPro" id="IPR050397">
    <property type="entry name" value="Env_Response_Regulators"/>
</dbReference>
<dbReference type="PROSITE" id="PS00889">
    <property type="entry name" value="CNMP_BINDING_2"/>
    <property type="match status" value="1"/>
</dbReference>
<protein>
    <submittedName>
        <fullName evidence="6">cAMP-activated global transcriptional regulator CRP</fullName>
    </submittedName>
</protein>
<dbReference type="NCBIfam" id="NF008732">
    <property type="entry name" value="PRK11753.1"/>
    <property type="match status" value="1"/>
</dbReference>
<dbReference type="InterPro" id="IPR018488">
    <property type="entry name" value="cNMP-bd_CS"/>
</dbReference>
<dbReference type="PANTHER" id="PTHR24567:SF68">
    <property type="entry name" value="DNA-BINDING TRANSCRIPTIONAL DUAL REGULATOR CRP"/>
    <property type="match status" value="1"/>
</dbReference>
<keyword evidence="1" id="KW-0805">Transcription regulation</keyword>
<keyword evidence="3" id="KW-0804">Transcription</keyword>
<keyword evidence="2" id="KW-0238">DNA-binding</keyword>
<dbReference type="InterPro" id="IPR036388">
    <property type="entry name" value="WH-like_DNA-bd_sf"/>
</dbReference>
<evidence type="ECO:0000256" key="2">
    <source>
        <dbReference type="ARBA" id="ARBA00023125"/>
    </source>
</evidence>
<dbReference type="PROSITE" id="PS00042">
    <property type="entry name" value="HTH_CRP_1"/>
    <property type="match status" value="1"/>
</dbReference>
<dbReference type="CDD" id="cd00092">
    <property type="entry name" value="HTH_CRP"/>
    <property type="match status" value="1"/>
</dbReference>
<dbReference type="SUPFAM" id="SSF51206">
    <property type="entry name" value="cAMP-binding domain-like"/>
    <property type="match status" value="1"/>
</dbReference>
<evidence type="ECO:0000313" key="6">
    <source>
        <dbReference type="EMBL" id="MFK7160409.1"/>
    </source>
</evidence>
<dbReference type="InterPro" id="IPR000595">
    <property type="entry name" value="cNMP-bd_dom"/>
</dbReference>
<dbReference type="InterPro" id="IPR018335">
    <property type="entry name" value="Tscrpt_reg_HTH_Crp-type_CS"/>
</dbReference>
<dbReference type="PANTHER" id="PTHR24567">
    <property type="entry name" value="CRP FAMILY TRANSCRIPTIONAL REGULATORY PROTEIN"/>
    <property type="match status" value="1"/>
</dbReference>
<dbReference type="Gene3D" id="2.60.120.10">
    <property type="entry name" value="Jelly Rolls"/>
    <property type="match status" value="1"/>
</dbReference>
<dbReference type="PROSITE" id="PS00888">
    <property type="entry name" value="CNMP_BINDING_1"/>
    <property type="match status" value="1"/>
</dbReference>
<accession>A0ABW8PVU2</accession>
<feature type="domain" description="HTH crp-type" evidence="5">
    <location>
        <begin position="140"/>
        <end position="212"/>
    </location>
</feature>
<name>A0ABW8PVU2_9GAMM</name>
<dbReference type="PROSITE" id="PS50042">
    <property type="entry name" value="CNMP_BINDING_3"/>
    <property type="match status" value="1"/>
</dbReference>
<dbReference type="PROSITE" id="PS51063">
    <property type="entry name" value="HTH_CRP_2"/>
    <property type="match status" value="1"/>
</dbReference>
<dbReference type="PRINTS" id="PR00034">
    <property type="entry name" value="HTHCRP"/>
</dbReference>
<evidence type="ECO:0000259" key="4">
    <source>
        <dbReference type="PROSITE" id="PS50042"/>
    </source>
</evidence>
<dbReference type="InterPro" id="IPR014710">
    <property type="entry name" value="RmlC-like_jellyroll"/>
</dbReference>
<dbReference type="SMART" id="SM00100">
    <property type="entry name" value="cNMP"/>
    <property type="match status" value="1"/>
</dbReference>
<dbReference type="Gene3D" id="1.10.10.10">
    <property type="entry name" value="Winged helix-like DNA-binding domain superfamily/Winged helix DNA-binding domain"/>
    <property type="match status" value="1"/>
</dbReference>
<evidence type="ECO:0000256" key="1">
    <source>
        <dbReference type="ARBA" id="ARBA00023015"/>
    </source>
</evidence>
<evidence type="ECO:0000259" key="5">
    <source>
        <dbReference type="PROSITE" id="PS51063"/>
    </source>
</evidence>
<dbReference type="InterPro" id="IPR012318">
    <property type="entry name" value="HTH_CRP"/>
</dbReference>
<dbReference type="Pfam" id="PF00027">
    <property type="entry name" value="cNMP_binding"/>
    <property type="match status" value="1"/>
</dbReference>